<evidence type="ECO:0000256" key="1">
    <source>
        <dbReference type="SAM" id="MobiDB-lite"/>
    </source>
</evidence>
<name>A0A369M7K4_9ACTN</name>
<keyword evidence="3" id="KW-1185">Reference proteome</keyword>
<sequence length="61" mass="6570">MRQVKGDPSSSVEVSDKVSPSKGNESKATTFTLTDTVPAPGTYEYTFLYGTTFETKTVTVS</sequence>
<proteinExistence type="predicted"/>
<accession>A0A369M7K4</accession>
<dbReference type="EMBL" id="PPTS01000001">
    <property type="protein sequence ID" value="RDB66907.1"/>
    <property type="molecule type" value="Genomic_DNA"/>
</dbReference>
<dbReference type="Proteomes" id="UP000254000">
    <property type="component" value="Unassembled WGS sequence"/>
</dbReference>
<organism evidence="2 3">
    <name type="scientific">Gordonibacter pamelaeae</name>
    <dbReference type="NCBI Taxonomy" id="471189"/>
    <lineage>
        <taxon>Bacteria</taxon>
        <taxon>Bacillati</taxon>
        <taxon>Actinomycetota</taxon>
        <taxon>Coriobacteriia</taxon>
        <taxon>Eggerthellales</taxon>
        <taxon>Eggerthellaceae</taxon>
        <taxon>Gordonibacter</taxon>
    </lineage>
</organism>
<evidence type="ECO:0000313" key="3">
    <source>
        <dbReference type="Proteomes" id="UP000254000"/>
    </source>
</evidence>
<dbReference type="AlphaFoldDB" id="A0A369M7K4"/>
<feature type="region of interest" description="Disordered" evidence="1">
    <location>
        <begin position="1"/>
        <end position="29"/>
    </location>
</feature>
<reference evidence="2 3" key="1">
    <citation type="journal article" date="2018" name="Elife">
        <title>Discovery and characterization of a prevalent human gut bacterial enzyme sufficient for the inactivation of a family of plant toxins.</title>
        <authorList>
            <person name="Koppel N."/>
            <person name="Bisanz J.E."/>
            <person name="Pandelia M.E."/>
            <person name="Turnbaugh P.J."/>
            <person name="Balskus E.P."/>
        </authorList>
    </citation>
    <scope>NUCLEOTIDE SEQUENCE [LARGE SCALE GENOMIC DNA]</scope>
    <source>
        <strain evidence="2 3">3C</strain>
    </source>
</reference>
<evidence type="ECO:0000313" key="2">
    <source>
        <dbReference type="EMBL" id="RDB66907.1"/>
    </source>
</evidence>
<protein>
    <submittedName>
        <fullName evidence="2">Uncharacterized protein</fullName>
    </submittedName>
</protein>
<comment type="caution">
    <text evidence="2">The sequence shown here is derived from an EMBL/GenBank/DDBJ whole genome shotgun (WGS) entry which is preliminary data.</text>
</comment>
<gene>
    <name evidence="2" type="ORF">C1877_00155</name>
</gene>